<organism evidence="1">
    <name type="scientific">marine sediment metagenome</name>
    <dbReference type="NCBI Taxonomy" id="412755"/>
    <lineage>
        <taxon>unclassified sequences</taxon>
        <taxon>metagenomes</taxon>
        <taxon>ecological metagenomes</taxon>
    </lineage>
</organism>
<comment type="caution">
    <text evidence="1">The sequence shown here is derived from an EMBL/GenBank/DDBJ whole genome shotgun (WGS) entry which is preliminary data.</text>
</comment>
<sequence>MHHDPALVAQLQGVGAVAQARDHAFEAVGRGGQRVGVHQLAAVEPQLQVPAQAGGGRDDAAGVSLVDRLISVRAAQANLAKLESEWRLVTERLRNAQEAIQIQQQAGLLTEAQARRQIVALQQQSAAEMQRLLPAMQQAA</sequence>
<protein>
    <submittedName>
        <fullName evidence="1">Uncharacterized protein</fullName>
    </submittedName>
</protein>
<dbReference type="AlphaFoldDB" id="X1F464"/>
<evidence type="ECO:0000313" key="1">
    <source>
        <dbReference type="EMBL" id="GAH24164.1"/>
    </source>
</evidence>
<name>X1F464_9ZZZZ</name>
<dbReference type="EMBL" id="BARU01002101">
    <property type="protein sequence ID" value="GAH24164.1"/>
    <property type="molecule type" value="Genomic_DNA"/>
</dbReference>
<feature type="non-terminal residue" evidence="1">
    <location>
        <position position="140"/>
    </location>
</feature>
<proteinExistence type="predicted"/>
<reference evidence="1" key="1">
    <citation type="journal article" date="2014" name="Front. Microbiol.">
        <title>High frequency of phylogenetically diverse reductive dehalogenase-homologous genes in deep subseafloor sedimentary metagenomes.</title>
        <authorList>
            <person name="Kawai M."/>
            <person name="Futagami T."/>
            <person name="Toyoda A."/>
            <person name="Takaki Y."/>
            <person name="Nishi S."/>
            <person name="Hori S."/>
            <person name="Arai W."/>
            <person name="Tsubouchi T."/>
            <person name="Morono Y."/>
            <person name="Uchiyama I."/>
            <person name="Ito T."/>
            <person name="Fujiyama A."/>
            <person name="Inagaki F."/>
            <person name="Takami H."/>
        </authorList>
    </citation>
    <scope>NUCLEOTIDE SEQUENCE</scope>
    <source>
        <strain evidence="1">Expedition CK06-06</strain>
    </source>
</reference>
<gene>
    <name evidence="1" type="ORF">S03H2_05118</name>
</gene>
<accession>X1F464</accession>